<evidence type="ECO:0000313" key="2">
    <source>
        <dbReference type="EMBL" id="GFH26969.1"/>
    </source>
</evidence>
<dbReference type="Proteomes" id="UP000485058">
    <property type="component" value="Unassembled WGS sequence"/>
</dbReference>
<dbReference type="AlphaFoldDB" id="A0A6A0A2B4"/>
<dbReference type="EMBL" id="BLLF01003304">
    <property type="protein sequence ID" value="GFH26969.1"/>
    <property type="molecule type" value="Genomic_DNA"/>
</dbReference>
<keyword evidence="3" id="KW-1185">Reference proteome</keyword>
<protein>
    <submittedName>
        <fullName evidence="2">Uncharacterized protein</fullName>
    </submittedName>
</protein>
<feature type="region of interest" description="Disordered" evidence="1">
    <location>
        <begin position="128"/>
        <end position="151"/>
    </location>
</feature>
<comment type="caution">
    <text evidence="2">The sequence shown here is derived from an EMBL/GenBank/DDBJ whole genome shotgun (WGS) entry which is preliminary data.</text>
</comment>
<accession>A0A6A0A2B4</accession>
<organism evidence="2 3">
    <name type="scientific">Haematococcus lacustris</name>
    <name type="common">Green alga</name>
    <name type="synonym">Haematococcus pluvialis</name>
    <dbReference type="NCBI Taxonomy" id="44745"/>
    <lineage>
        <taxon>Eukaryota</taxon>
        <taxon>Viridiplantae</taxon>
        <taxon>Chlorophyta</taxon>
        <taxon>core chlorophytes</taxon>
        <taxon>Chlorophyceae</taxon>
        <taxon>CS clade</taxon>
        <taxon>Chlamydomonadales</taxon>
        <taxon>Haematococcaceae</taxon>
        <taxon>Haematococcus</taxon>
    </lineage>
</organism>
<reference evidence="2 3" key="1">
    <citation type="submission" date="2020-02" db="EMBL/GenBank/DDBJ databases">
        <title>Draft genome sequence of Haematococcus lacustris strain NIES-144.</title>
        <authorList>
            <person name="Morimoto D."/>
            <person name="Nakagawa S."/>
            <person name="Yoshida T."/>
            <person name="Sawayama S."/>
        </authorList>
    </citation>
    <scope>NUCLEOTIDE SEQUENCE [LARGE SCALE GENOMIC DNA]</scope>
    <source>
        <strain evidence="2 3">NIES-144</strain>
    </source>
</reference>
<name>A0A6A0A2B4_HAELA</name>
<sequence>MGQKYGPRTGGRTLMLTTISKGCMHKATRWCCALTTAVCLTQLCLKSTRSPWQSSTLQGLALAAVDYTFASEAEKSELRARMAAQMNTTASVPVANFNSANLRFRQPRFRVTASVTFNSVRKLRISRPGSRPPCTARSLHRSRRASYNPSSLRSPVRWLSLHLLPWGCEAELDRSKPNRPEGWKPQPGQVQHRLLRSAWSKRFEAPVRGLMWCPKLDQATPSDIGKWVDRDCNAALNLQSPYVMSIRAVLSKWILSAN</sequence>
<evidence type="ECO:0000256" key="1">
    <source>
        <dbReference type="SAM" id="MobiDB-lite"/>
    </source>
</evidence>
<proteinExistence type="predicted"/>
<evidence type="ECO:0000313" key="3">
    <source>
        <dbReference type="Proteomes" id="UP000485058"/>
    </source>
</evidence>
<gene>
    <name evidence="2" type="ORF">HaLaN_25212</name>
</gene>